<keyword evidence="5 15" id="KW-0732">Signal</keyword>
<keyword evidence="7 13" id="KW-0406">Ion transport</keyword>
<feature type="chain" id="PRO_5042054570" description="Glutamate receptor" evidence="15">
    <location>
        <begin position="27"/>
        <end position="917"/>
    </location>
</feature>
<evidence type="ECO:0000256" key="7">
    <source>
        <dbReference type="ARBA" id="ARBA00023065"/>
    </source>
</evidence>
<dbReference type="InterPro" id="IPR001828">
    <property type="entry name" value="ANF_lig-bd_rcpt"/>
</dbReference>
<name>A0AAD9XAS6_9ROSI</name>
<gene>
    <name evidence="17" type="ORF">Ddye_009138</name>
</gene>
<evidence type="ECO:0000256" key="8">
    <source>
        <dbReference type="ARBA" id="ARBA00023136"/>
    </source>
</evidence>
<evidence type="ECO:0000256" key="11">
    <source>
        <dbReference type="ARBA" id="ARBA00023286"/>
    </source>
</evidence>
<dbReference type="AlphaFoldDB" id="A0AAD9XAS6"/>
<dbReference type="SUPFAM" id="SSF53822">
    <property type="entry name" value="Periplasmic binding protein-like I"/>
    <property type="match status" value="1"/>
</dbReference>
<dbReference type="Proteomes" id="UP001280121">
    <property type="component" value="Unassembled WGS sequence"/>
</dbReference>
<sequence length="917" mass="102463">MLSLRLTFFHLPFFFLLFGACRVIKSETVADESKSLVHIGAVFDVDSAQGAIAETCMCMAISDFYDMHSTYQTRLALHTRTSKDLVGTAAAVEDLLKNVKVHAVLGPQISEAAPLVIELGAKAHVPVISFFSTSLNLSPLKNHYFIRAAQDDSVEVKAIAATLQGLGWDEVVIVYEDSDDGNLFISHLVTSLLKNDIGVSYKSAISTTAEDFQISSELSMLMTRKTRVFIVHMTSSLGSRLFALADKVDMMSAQGYVWFITTALSNSLKAMDSMEGVLGIRPHVPNSKDLENFNMRWKSNLHLMKPNSLVTELNISGLWAYDMIWALAMAVERIEVTNSNFLMENAREITVKDFAGSSRRIGPRLVNEMLNIKLKGLSGEFHVVNGQLKTSAFEIFNVTEKGERVVEYWTPDKRISRRLYSRESIRKINTEKYHVPTIHLNIGIPVKTGFNEFVDEESFDQFTGFSIEVFRAAYKKLESKNSISFQFLPFKNATGGMNGSYCELLNQIKKKKYDAVVGDTTIYSNRTLGVDFTMPYSESGMTMLVPIKHGQVRKMWIFLQPWSWDLWLTVFASFIFMGLTIRIMEHRTENITFTGSRNRQLGMTLWFPFSALAIPQRELVVNDWSRFVLVIWIGLAVILMQIYTASLSTMLTVNGLRRTFMSVEELKEKSYKVGYQKDSYVQSFLTDHLGFDNSNLQEVSTSEEYYNALSKGPHKGGVAAIFDEIPYIRVFLSKYGSNYMMAGPIYRTDGFGFAFPKGSRLVSNFSRAILSLIEEGNMSKIETRYFGHEIANLGVASQISPDNDHPRLSTSSLAGLFIIAGFTTLLALVISEGYLLGKPVGLVKQLSKRYLSSQPPNNTELVPQSTAQVNAVENSQASAGDVSTGISCQADENSQALMEGSAGHSRGISCQTDENIW</sequence>
<comment type="function">
    <text evidence="13">Glutamate-gated receptor that probably acts as non-selective cation channel.</text>
</comment>
<keyword evidence="12 13" id="KW-0407">Ion channel</keyword>
<dbReference type="PROSITE" id="PS51257">
    <property type="entry name" value="PROKAR_LIPOPROTEIN"/>
    <property type="match status" value="1"/>
</dbReference>
<evidence type="ECO:0000256" key="2">
    <source>
        <dbReference type="ARBA" id="ARBA00008685"/>
    </source>
</evidence>
<keyword evidence="6 14" id="KW-1133">Transmembrane helix</keyword>
<evidence type="ECO:0000313" key="18">
    <source>
        <dbReference type="Proteomes" id="UP001280121"/>
    </source>
</evidence>
<keyword evidence="3 13" id="KW-0813">Transport</keyword>
<feature type="transmembrane region" description="Helical" evidence="14">
    <location>
        <begin position="629"/>
        <end position="653"/>
    </location>
</feature>
<comment type="similarity">
    <text evidence="2 13">Belongs to the glutamate-gated ion channel (TC 1.A.10.1) family.</text>
</comment>
<dbReference type="InterPro" id="IPR028082">
    <property type="entry name" value="Peripla_BP_I"/>
</dbReference>
<dbReference type="GO" id="GO:0016020">
    <property type="term" value="C:membrane"/>
    <property type="evidence" value="ECO:0007669"/>
    <property type="project" value="UniProtKB-SubCell"/>
</dbReference>
<dbReference type="CDD" id="cd13686">
    <property type="entry name" value="GluR_Plant"/>
    <property type="match status" value="1"/>
</dbReference>
<feature type="transmembrane region" description="Helical" evidence="14">
    <location>
        <begin position="813"/>
        <end position="836"/>
    </location>
</feature>
<keyword evidence="4 14" id="KW-0812">Transmembrane</keyword>
<comment type="subcellular location">
    <subcellularLocation>
        <location evidence="1">Membrane</location>
        <topology evidence="1">Multi-pass membrane protein</topology>
    </subcellularLocation>
</comment>
<keyword evidence="9 13" id="KW-0675">Receptor</keyword>
<dbReference type="PIRSF" id="PIRSF037090">
    <property type="entry name" value="Iontro_Glu-like_rcpt_pln"/>
    <property type="match status" value="1"/>
</dbReference>
<feature type="transmembrane region" description="Helical" evidence="14">
    <location>
        <begin position="601"/>
        <end position="617"/>
    </location>
</feature>
<dbReference type="Pfam" id="PF01094">
    <property type="entry name" value="ANF_receptor"/>
    <property type="match status" value="1"/>
</dbReference>
<evidence type="ECO:0000256" key="6">
    <source>
        <dbReference type="ARBA" id="ARBA00022989"/>
    </source>
</evidence>
<dbReference type="CDD" id="cd19990">
    <property type="entry name" value="PBP1_GABAb_receptor_plant"/>
    <property type="match status" value="1"/>
</dbReference>
<evidence type="ECO:0000313" key="17">
    <source>
        <dbReference type="EMBL" id="KAK2656086.1"/>
    </source>
</evidence>
<comment type="caution">
    <text evidence="17">The sequence shown here is derived from an EMBL/GenBank/DDBJ whole genome shotgun (WGS) entry which is preliminary data.</text>
</comment>
<proteinExistence type="inferred from homology"/>
<dbReference type="EMBL" id="JANJYI010000003">
    <property type="protein sequence ID" value="KAK2656086.1"/>
    <property type="molecule type" value="Genomic_DNA"/>
</dbReference>
<dbReference type="PANTHER" id="PTHR34836:SF7">
    <property type="entry name" value="RECEPTOR LIGAND BINDING REGION DOMAIN-CONTAINING PROTEIN"/>
    <property type="match status" value="1"/>
</dbReference>
<dbReference type="PANTHER" id="PTHR34836">
    <property type="entry name" value="OS06G0188250 PROTEIN"/>
    <property type="match status" value="1"/>
</dbReference>
<dbReference type="Gene3D" id="1.10.287.70">
    <property type="match status" value="1"/>
</dbReference>
<dbReference type="SUPFAM" id="SSF53850">
    <property type="entry name" value="Periplasmic binding protein-like II"/>
    <property type="match status" value="1"/>
</dbReference>
<evidence type="ECO:0000256" key="5">
    <source>
        <dbReference type="ARBA" id="ARBA00022729"/>
    </source>
</evidence>
<evidence type="ECO:0000256" key="4">
    <source>
        <dbReference type="ARBA" id="ARBA00022692"/>
    </source>
</evidence>
<dbReference type="InterPro" id="IPR017103">
    <property type="entry name" value="Iontropic_Glu_rcpt_pln"/>
</dbReference>
<evidence type="ECO:0000256" key="15">
    <source>
        <dbReference type="SAM" id="SignalP"/>
    </source>
</evidence>
<reference evidence="17" key="1">
    <citation type="journal article" date="2023" name="Plant J.">
        <title>Genome sequences and population genomics provide insights into the demographic history, inbreeding, and mutation load of two 'living fossil' tree species of Dipteronia.</title>
        <authorList>
            <person name="Feng Y."/>
            <person name="Comes H.P."/>
            <person name="Chen J."/>
            <person name="Zhu S."/>
            <person name="Lu R."/>
            <person name="Zhang X."/>
            <person name="Li P."/>
            <person name="Qiu J."/>
            <person name="Olsen K.M."/>
            <person name="Qiu Y."/>
        </authorList>
    </citation>
    <scope>NUCLEOTIDE SEQUENCE</scope>
    <source>
        <strain evidence="17">KIB01</strain>
    </source>
</reference>
<keyword evidence="11 13" id="KW-1071">Ligand-gated ion channel</keyword>
<accession>A0AAD9XAS6</accession>
<dbReference type="InterPro" id="IPR015683">
    <property type="entry name" value="Ionotropic_Glu_rcpt"/>
</dbReference>
<dbReference type="Pfam" id="PF00060">
    <property type="entry name" value="Lig_chan"/>
    <property type="match status" value="1"/>
</dbReference>
<evidence type="ECO:0000256" key="13">
    <source>
        <dbReference type="PIRNR" id="PIRNR037090"/>
    </source>
</evidence>
<protein>
    <recommendedName>
        <fullName evidence="13">Glutamate receptor</fullName>
    </recommendedName>
</protein>
<organism evidence="17 18">
    <name type="scientific">Dipteronia dyeriana</name>
    <dbReference type="NCBI Taxonomy" id="168575"/>
    <lineage>
        <taxon>Eukaryota</taxon>
        <taxon>Viridiplantae</taxon>
        <taxon>Streptophyta</taxon>
        <taxon>Embryophyta</taxon>
        <taxon>Tracheophyta</taxon>
        <taxon>Spermatophyta</taxon>
        <taxon>Magnoliopsida</taxon>
        <taxon>eudicotyledons</taxon>
        <taxon>Gunneridae</taxon>
        <taxon>Pentapetalae</taxon>
        <taxon>rosids</taxon>
        <taxon>malvids</taxon>
        <taxon>Sapindales</taxon>
        <taxon>Sapindaceae</taxon>
        <taxon>Hippocastanoideae</taxon>
        <taxon>Acereae</taxon>
        <taxon>Dipteronia</taxon>
    </lineage>
</organism>
<keyword evidence="10" id="KW-0325">Glycoprotein</keyword>
<feature type="transmembrane region" description="Helical" evidence="14">
    <location>
        <begin position="562"/>
        <end position="581"/>
    </location>
</feature>
<evidence type="ECO:0000256" key="12">
    <source>
        <dbReference type="ARBA" id="ARBA00023303"/>
    </source>
</evidence>
<keyword evidence="8 13" id="KW-0472">Membrane</keyword>
<evidence type="ECO:0000256" key="3">
    <source>
        <dbReference type="ARBA" id="ARBA00022448"/>
    </source>
</evidence>
<feature type="domain" description="Ionotropic glutamate receptor C-terminal" evidence="16">
    <location>
        <begin position="439"/>
        <end position="788"/>
    </location>
</feature>
<evidence type="ECO:0000256" key="1">
    <source>
        <dbReference type="ARBA" id="ARBA00004141"/>
    </source>
</evidence>
<dbReference type="InterPro" id="IPR044440">
    <property type="entry name" value="GABAb_receptor_plant_PBP1"/>
</dbReference>
<evidence type="ECO:0000259" key="16">
    <source>
        <dbReference type="SMART" id="SM00079"/>
    </source>
</evidence>
<dbReference type="SMART" id="SM00079">
    <property type="entry name" value="PBPe"/>
    <property type="match status" value="1"/>
</dbReference>
<feature type="signal peptide" evidence="15">
    <location>
        <begin position="1"/>
        <end position="26"/>
    </location>
</feature>
<dbReference type="Gene3D" id="3.40.190.10">
    <property type="entry name" value="Periplasmic binding protein-like II"/>
    <property type="match status" value="2"/>
</dbReference>
<keyword evidence="18" id="KW-1185">Reference proteome</keyword>
<dbReference type="GO" id="GO:0015276">
    <property type="term" value="F:ligand-gated monoatomic ion channel activity"/>
    <property type="evidence" value="ECO:0007669"/>
    <property type="project" value="InterPro"/>
</dbReference>
<evidence type="ECO:0000256" key="9">
    <source>
        <dbReference type="ARBA" id="ARBA00023170"/>
    </source>
</evidence>
<dbReference type="FunFam" id="3.40.190.10:FF:000217">
    <property type="entry name" value="Glutamate receptor"/>
    <property type="match status" value="1"/>
</dbReference>
<dbReference type="InterPro" id="IPR001320">
    <property type="entry name" value="Iontro_rcpt_C"/>
</dbReference>
<evidence type="ECO:0000256" key="14">
    <source>
        <dbReference type="SAM" id="Phobius"/>
    </source>
</evidence>
<evidence type="ECO:0000256" key="10">
    <source>
        <dbReference type="ARBA" id="ARBA00023180"/>
    </source>
</evidence>
<dbReference type="Gene3D" id="3.40.50.2300">
    <property type="match status" value="2"/>
</dbReference>